<dbReference type="AlphaFoldDB" id="A0A6A5M2U8"/>
<dbReference type="PANTHER" id="PTHR31355">
    <property type="entry name" value="MICROTUBULE-ASSOCIATED PROTEIN TORTIFOLIA1"/>
    <property type="match status" value="1"/>
</dbReference>
<dbReference type="OrthoDB" id="1904066at2759"/>
<sequence>MSSSHQKNIKQKVFTCLTKLSDRDTHSLALAELESIARNLEPTTVPVFLSCILSTDSSDKSLVRKQCVNLLGLLSETHGNVLSPYLSKILAAVIRRLRDPDSSVRSACVNSVSALSRHVTKQPFSTFLKPLTEAMFTEQDQNSQIGTALCLASAIDGAPDPDPVRLAKMLLRFEKLLKRDTFKAKPAVMTLIRSVVEAGGASNHAILRSLVPCLVESLRSGDWTARKAAAEALVVIGNVERDYLSELKAECLTVFENQRFDKVKVVREVMNQMVEAWKQIPDVSDEFSPPPQSQSSSKENASDGRYPPGRQNSCNPCSAMANFQKKSSPVSRFSLPDSSSASNAKNASALSSNKRMSLGVSRKLNHKNWNVQVAVPNAPSAAMAGRGNLQEVDQTDLERSKKEKSRFLKPEMRRALFNKTSDDKIQKFGGSKVVSRVVPYHEESQDSFPVRNVTKDLVKNDKDGEELSLIHNQLQQIERQQSSLLDLLQNFMGSSQSGMRSLETRVRGLELALDEISYDLAISSGRMTNYDAPGNACCLLPGAEFLSSRFWRKTQGRYSSSRFSKSGGTPSLSAMHYKADRNAETRLPNQGLRLDGGFITNPLAEARTNSRDFVRSEPV</sequence>
<gene>
    <name evidence="3" type="ORF">Lalb_Chr12g0201301</name>
</gene>
<protein>
    <submittedName>
        <fullName evidence="3">Putative MT-associated protein TORTIFOLIA1/SPIRAL2</fullName>
    </submittedName>
</protein>
<dbReference type="InterPro" id="IPR016024">
    <property type="entry name" value="ARM-type_fold"/>
</dbReference>
<dbReference type="Gene3D" id="1.25.10.10">
    <property type="entry name" value="Leucine-rich Repeat Variant"/>
    <property type="match status" value="1"/>
</dbReference>
<dbReference type="InterPro" id="IPR021133">
    <property type="entry name" value="HEAT_type_2"/>
</dbReference>
<dbReference type="FunFam" id="1.25.10.10:FF:000464">
    <property type="entry name" value="TORTIFOLIA1-like protein 3 isoform A"/>
    <property type="match status" value="1"/>
</dbReference>
<dbReference type="PROSITE" id="PS50077">
    <property type="entry name" value="HEAT_REPEAT"/>
    <property type="match status" value="1"/>
</dbReference>
<evidence type="ECO:0000313" key="3">
    <source>
        <dbReference type="EMBL" id="KAE9602599.1"/>
    </source>
</evidence>
<dbReference type="GO" id="GO:0008017">
    <property type="term" value="F:microtubule binding"/>
    <property type="evidence" value="ECO:0007669"/>
    <property type="project" value="InterPro"/>
</dbReference>
<dbReference type="EMBL" id="WOCE01000012">
    <property type="protein sequence ID" value="KAE9602599.1"/>
    <property type="molecule type" value="Genomic_DNA"/>
</dbReference>
<dbReference type="PANTHER" id="PTHR31355:SF8">
    <property type="entry name" value="TORTIFOLIA1-LIKE PROTEIN 3"/>
    <property type="match status" value="1"/>
</dbReference>
<name>A0A6A5M2U8_LUPAL</name>
<dbReference type="Proteomes" id="UP000447434">
    <property type="component" value="Chromosome 12"/>
</dbReference>
<organism evidence="3 4">
    <name type="scientific">Lupinus albus</name>
    <name type="common">White lupine</name>
    <name type="synonym">Lupinus termis</name>
    <dbReference type="NCBI Taxonomy" id="3870"/>
    <lineage>
        <taxon>Eukaryota</taxon>
        <taxon>Viridiplantae</taxon>
        <taxon>Streptophyta</taxon>
        <taxon>Embryophyta</taxon>
        <taxon>Tracheophyta</taxon>
        <taxon>Spermatophyta</taxon>
        <taxon>Magnoliopsida</taxon>
        <taxon>eudicotyledons</taxon>
        <taxon>Gunneridae</taxon>
        <taxon>Pentapetalae</taxon>
        <taxon>rosids</taxon>
        <taxon>fabids</taxon>
        <taxon>Fabales</taxon>
        <taxon>Fabaceae</taxon>
        <taxon>Papilionoideae</taxon>
        <taxon>50 kb inversion clade</taxon>
        <taxon>genistoids sensu lato</taxon>
        <taxon>core genistoids</taxon>
        <taxon>Genisteae</taxon>
        <taxon>Lupinus</taxon>
    </lineage>
</organism>
<accession>A0A6A5M2U8</accession>
<evidence type="ECO:0000256" key="1">
    <source>
        <dbReference type="SAM" id="MobiDB-lite"/>
    </source>
</evidence>
<dbReference type="SUPFAM" id="SSF48371">
    <property type="entry name" value="ARM repeat"/>
    <property type="match status" value="1"/>
</dbReference>
<comment type="caution">
    <text evidence="3">The sequence shown here is derived from an EMBL/GenBank/DDBJ whole genome shotgun (WGS) entry which is preliminary data.</text>
</comment>
<dbReference type="Pfam" id="PF24714">
    <property type="entry name" value="TOR1L1_N"/>
    <property type="match status" value="1"/>
</dbReference>
<dbReference type="InterPro" id="IPR033337">
    <property type="entry name" value="TORTIFOLIA1/SINE1-2"/>
</dbReference>
<evidence type="ECO:0000313" key="4">
    <source>
        <dbReference type="Proteomes" id="UP000447434"/>
    </source>
</evidence>
<dbReference type="InterPro" id="IPR011989">
    <property type="entry name" value="ARM-like"/>
</dbReference>
<reference evidence="4" key="1">
    <citation type="journal article" date="2020" name="Nat. Commun.">
        <title>Genome sequence of the cluster root forming white lupin.</title>
        <authorList>
            <person name="Hufnagel B."/>
            <person name="Marques A."/>
            <person name="Soriano A."/>
            <person name="Marques L."/>
            <person name="Divol F."/>
            <person name="Doumas P."/>
            <person name="Sallet E."/>
            <person name="Mancinotti D."/>
            <person name="Carrere S."/>
            <person name="Marande W."/>
            <person name="Arribat S."/>
            <person name="Keller J."/>
            <person name="Huneau C."/>
            <person name="Blein T."/>
            <person name="Aime D."/>
            <person name="Laguerre M."/>
            <person name="Taylor J."/>
            <person name="Schubert V."/>
            <person name="Nelson M."/>
            <person name="Geu-Flores F."/>
            <person name="Crespi M."/>
            <person name="Gallardo-Guerrero K."/>
            <person name="Delaux P.-M."/>
            <person name="Salse J."/>
            <person name="Berges H."/>
            <person name="Guyot R."/>
            <person name="Gouzy J."/>
            <person name="Peret B."/>
        </authorList>
    </citation>
    <scope>NUCLEOTIDE SEQUENCE [LARGE SCALE GENOMIC DNA]</scope>
    <source>
        <strain evidence="4">cv. Amiga</strain>
    </source>
</reference>
<keyword evidence="4" id="KW-1185">Reference proteome</keyword>
<feature type="region of interest" description="Disordered" evidence="1">
    <location>
        <begin position="281"/>
        <end position="355"/>
    </location>
</feature>
<dbReference type="GO" id="GO:0005874">
    <property type="term" value="C:microtubule"/>
    <property type="evidence" value="ECO:0007669"/>
    <property type="project" value="InterPro"/>
</dbReference>
<feature type="compositionally biased region" description="Low complexity" evidence="1">
    <location>
        <begin position="338"/>
        <end position="354"/>
    </location>
</feature>
<proteinExistence type="predicted"/>
<evidence type="ECO:0000259" key="2">
    <source>
        <dbReference type="Pfam" id="PF24714"/>
    </source>
</evidence>
<feature type="domain" description="TORTIFOLIA1/SINE1-2 N-terminal" evidence="2">
    <location>
        <begin position="8"/>
        <end position="279"/>
    </location>
</feature>
<dbReference type="InterPro" id="IPR057600">
    <property type="entry name" value="TORTIFOLIA1/SINE1-2_N"/>
</dbReference>